<comment type="caution">
    <text evidence="1">The sequence shown here is derived from an EMBL/GenBank/DDBJ whole genome shotgun (WGS) entry which is preliminary data.</text>
</comment>
<proteinExistence type="predicted"/>
<evidence type="ECO:0000313" key="2">
    <source>
        <dbReference type="Proteomes" id="UP000789572"/>
    </source>
</evidence>
<accession>A0A9N9GY79</accession>
<name>A0A9N9GY79_9GLOM</name>
<keyword evidence="2" id="KW-1185">Reference proteome</keyword>
<dbReference type="Proteomes" id="UP000789572">
    <property type="component" value="Unassembled WGS sequence"/>
</dbReference>
<dbReference type="EMBL" id="CAJVPJ010003676">
    <property type="protein sequence ID" value="CAG8643439.1"/>
    <property type="molecule type" value="Genomic_DNA"/>
</dbReference>
<protein>
    <submittedName>
        <fullName evidence="1">4950_t:CDS:1</fullName>
    </submittedName>
</protein>
<gene>
    <name evidence="1" type="ORF">POCULU_LOCUS9547</name>
</gene>
<dbReference type="AlphaFoldDB" id="A0A9N9GY79"/>
<sequence length="43" mass="4989">MFMDTFRNVPPQDGVDDLGVKSLYTNLQIDEYEEPDACLVPRR</sequence>
<reference evidence="1" key="1">
    <citation type="submission" date="2021-06" db="EMBL/GenBank/DDBJ databases">
        <authorList>
            <person name="Kallberg Y."/>
            <person name="Tangrot J."/>
            <person name="Rosling A."/>
        </authorList>
    </citation>
    <scope>NUCLEOTIDE SEQUENCE</scope>
    <source>
        <strain evidence="1">IA702</strain>
    </source>
</reference>
<organism evidence="1 2">
    <name type="scientific">Paraglomus occultum</name>
    <dbReference type="NCBI Taxonomy" id="144539"/>
    <lineage>
        <taxon>Eukaryota</taxon>
        <taxon>Fungi</taxon>
        <taxon>Fungi incertae sedis</taxon>
        <taxon>Mucoromycota</taxon>
        <taxon>Glomeromycotina</taxon>
        <taxon>Glomeromycetes</taxon>
        <taxon>Paraglomerales</taxon>
        <taxon>Paraglomeraceae</taxon>
        <taxon>Paraglomus</taxon>
    </lineage>
</organism>
<evidence type="ECO:0000313" key="1">
    <source>
        <dbReference type="EMBL" id="CAG8643439.1"/>
    </source>
</evidence>